<dbReference type="PANTHER" id="PTHR10910">
    <property type="entry name" value="EUKARYOTE SPECIFIC DSRNA BINDING PROTEIN"/>
    <property type="match status" value="1"/>
</dbReference>
<dbReference type="GO" id="GO:0005737">
    <property type="term" value="C:cytoplasm"/>
    <property type="evidence" value="ECO:0007669"/>
    <property type="project" value="TreeGrafter"/>
</dbReference>
<protein>
    <recommendedName>
        <fullName evidence="1">A to I editase domain-containing protein</fullName>
    </recommendedName>
</protein>
<proteinExistence type="predicted"/>
<dbReference type="GO" id="GO:0003725">
    <property type="term" value="F:double-stranded RNA binding"/>
    <property type="evidence" value="ECO:0007669"/>
    <property type="project" value="TreeGrafter"/>
</dbReference>
<organism evidence="2 3">
    <name type="scientific">Mucor saturninus</name>
    <dbReference type="NCBI Taxonomy" id="64648"/>
    <lineage>
        <taxon>Eukaryota</taxon>
        <taxon>Fungi</taxon>
        <taxon>Fungi incertae sedis</taxon>
        <taxon>Mucoromycota</taxon>
        <taxon>Mucoromycotina</taxon>
        <taxon>Mucoromycetes</taxon>
        <taxon>Mucorales</taxon>
        <taxon>Mucorineae</taxon>
        <taxon>Mucoraceae</taxon>
        <taxon>Mucor</taxon>
    </lineage>
</organism>
<evidence type="ECO:0000313" key="2">
    <source>
        <dbReference type="EMBL" id="KAG2208147.1"/>
    </source>
</evidence>
<name>A0A8H7V797_9FUNG</name>
<dbReference type="GO" id="GO:0006382">
    <property type="term" value="P:adenosine to inosine editing"/>
    <property type="evidence" value="ECO:0007669"/>
    <property type="project" value="TreeGrafter"/>
</dbReference>
<gene>
    <name evidence="2" type="ORF">INT47_010509</name>
</gene>
<dbReference type="EMBL" id="JAEPRD010000021">
    <property type="protein sequence ID" value="KAG2208147.1"/>
    <property type="molecule type" value="Genomic_DNA"/>
</dbReference>
<comment type="caution">
    <text evidence="2">The sequence shown here is derived from an EMBL/GenBank/DDBJ whole genome shotgun (WGS) entry which is preliminary data.</text>
</comment>
<keyword evidence="3" id="KW-1185">Reference proteome</keyword>
<sequence>MNVDIVHAVLKKYNSLPKGGKPIQHETKAEWTVLASIVMVNDKGEIQVISIGTGLKCLPFSKLCKTGDVLNDCHAEVIARRGFIKYLLAQAKIATLDSKPFYYKDKVLLQDPAYTFHMYISQSPCGDASMTALAQVQTPESLSNFESGSHKRKLQTVEPFLTHNIYANKKQKMMNGGQLFQRGRFKFDEIGILRTKPVLFMKGRLDSEPTLCMSCSDKLARWNVLGLQSALLSGLFNPVYLESIIVGDLFDKEALERALFVLANKRERLDELSLPFRLNEPRIESTDIPFESSKSHLESTGKYSKIISSATSLLWVTASNNNKAEVFVNGRKQGAPKGKATNEKTRPSISKKSLWSEFKAILGQEEMETYGAFKESQLKYQEAKTCLLERVFDAWVQTPKEYEEFT</sequence>
<evidence type="ECO:0000313" key="3">
    <source>
        <dbReference type="Proteomes" id="UP000603453"/>
    </source>
</evidence>
<dbReference type="GO" id="GO:0006396">
    <property type="term" value="P:RNA processing"/>
    <property type="evidence" value="ECO:0007669"/>
    <property type="project" value="InterPro"/>
</dbReference>
<dbReference type="Pfam" id="PF02137">
    <property type="entry name" value="A_deamin"/>
    <property type="match status" value="1"/>
</dbReference>
<dbReference type="Proteomes" id="UP000603453">
    <property type="component" value="Unassembled WGS sequence"/>
</dbReference>
<dbReference type="PROSITE" id="PS50141">
    <property type="entry name" value="A_DEAMIN_EDITASE"/>
    <property type="match status" value="1"/>
</dbReference>
<dbReference type="SMART" id="SM00552">
    <property type="entry name" value="ADEAMc"/>
    <property type="match status" value="1"/>
</dbReference>
<dbReference type="PANTHER" id="PTHR10910:SF62">
    <property type="entry name" value="AT07585P-RELATED"/>
    <property type="match status" value="1"/>
</dbReference>
<dbReference type="OrthoDB" id="10268011at2759"/>
<reference evidence="2" key="1">
    <citation type="submission" date="2020-12" db="EMBL/GenBank/DDBJ databases">
        <title>Metabolic potential, ecology and presence of endohyphal bacteria is reflected in genomic diversity of Mucoromycotina.</title>
        <authorList>
            <person name="Muszewska A."/>
            <person name="Okrasinska A."/>
            <person name="Steczkiewicz K."/>
            <person name="Drgas O."/>
            <person name="Orlowska M."/>
            <person name="Perlinska-Lenart U."/>
            <person name="Aleksandrzak-Piekarczyk T."/>
            <person name="Szatraj K."/>
            <person name="Zielenkiewicz U."/>
            <person name="Pilsyk S."/>
            <person name="Malc E."/>
            <person name="Mieczkowski P."/>
            <person name="Kruszewska J.S."/>
            <person name="Biernat P."/>
            <person name="Pawlowska J."/>
        </authorList>
    </citation>
    <scope>NUCLEOTIDE SEQUENCE</scope>
    <source>
        <strain evidence="2">WA0000017839</strain>
    </source>
</reference>
<feature type="domain" description="A to I editase" evidence="1">
    <location>
        <begin position="50"/>
        <end position="405"/>
    </location>
</feature>
<dbReference type="GO" id="GO:0008251">
    <property type="term" value="F:tRNA-specific adenosine deaminase activity"/>
    <property type="evidence" value="ECO:0007669"/>
    <property type="project" value="TreeGrafter"/>
</dbReference>
<dbReference type="GO" id="GO:0003726">
    <property type="term" value="F:double-stranded RNA adenosine deaminase activity"/>
    <property type="evidence" value="ECO:0007669"/>
    <property type="project" value="TreeGrafter"/>
</dbReference>
<evidence type="ECO:0000259" key="1">
    <source>
        <dbReference type="PROSITE" id="PS50141"/>
    </source>
</evidence>
<accession>A0A8H7V797</accession>
<dbReference type="GO" id="GO:0005730">
    <property type="term" value="C:nucleolus"/>
    <property type="evidence" value="ECO:0007669"/>
    <property type="project" value="TreeGrafter"/>
</dbReference>
<dbReference type="AlphaFoldDB" id="A0A8H7V797"/>
<dbReference type="InterPro" id="IPR002466">
    <property type="entry name" value="A_deamin"/>
</dbReference>